<reference evidence="3 4" key="1">
    <citation type="journal article" date="2018" name="Sci. Rep.">
        <title>A novel species of the marine cyanobacterium Acaryochloris with a unique pigment content and lifestyle.</title>
        <authorList>
            <person name="Partensky F."/>
            <person name="Six C."/>
            <person name="Ratin M."/>
            <person name="Garczarek L."/>
            <person name="Vaulot D."/>
            <person name="Probert I."/>
            <person name="Calteau A."/>
            <person name="Gourvil P."/>
            <person name="Marie D."/>
            <person name="Grebert T."/>
            <person name="Bouchier C."/>
            <person name="Le Panse S."/>
            <person name="Gachenot M."/>
            <person name="Rodriguez F."/>
            <person name="Garrido J.L."/>
        </authorList>
    </citation>
    <scope>NUCLEOTIDE SEQUENCE [LARGE SCALE GENOMIC DNA]</scope>
    <source>
        <strain evidence="3 4">RCC1774</strain>
    </source>
</reference>
<evidence type="ECO:0000313" key="4">
    <source>
        <dbReference type="Proteomes" id="UP000248857"/>
    </source>
</evidence>
<feature type="domain" description="NB-ARC" evidence="1">
    <location>
        <begin position="142"/>
        <end position="234"/>
    </location>
</feature>
<dbReference type="GO" id="GO:0043531">
    <property type="term" value="F:ADP binding"/>
    <property type="evidence" value="ECO:0007669"/>
    <property type="project" value="InterPro"/>
</dbReference>
<dbReference type="Pfam" id="PF26355">
    <property type="entry name" value="HTH_VMAP-M9"/>
    <property type="match status" value="1"/>
</dbReference>
<protein>
    <submittedName>
        <fullName evidence="3">Uncharacterized protein</fullName>
    </submittedName>
</protein>
<dbReference type="InterPro" id="IPR058651">
    <property type="entry name" value="HTH_VMAP-M9"/>
</dbReference>
<feature type="domain" description="vWA-MoxR associated protein N-terminal HTH" evidence="2">
    <location>
        <begin position="5"/>
        <end position="89"/>
    </location>
</feature>
<evidence type="ECO:0000313" key="3">
    <source>
        <dbReference type="EMBL" id="PZD70454.1"/>
    </source>
</evidence>
<comment type="caution">
    <text evidence="3">The sequence shown here is derived from an EMBL/GenBank/DDBJ whole genome shotgun (WGS) entry which is preliminary data.</text>
</comment>
<dbReference type="Pfam" id="PF00931">
    <property type="entry name" value="NB-ARC"/>
    <property type="match status" value="1"/>
</dbReference>
<dbReference type="RefSeq" id="WP_110989024.1">
    <property type="nucleotide sequence ID" value="NZ_CAWNWM010000037.1"/>
</dbReference>
<organism evidence="3 4">
    <name type="scientific">Acaryochloris thomasi RCC1774</name>
    <dbReference type="NCBI Taxonomy" id="1764569"/>
    <lineage>
        <taxon>Bacteria</taxon>
        <taxon>Bacillati</taxon>
        <taxon>Cyanobacteriota</taxon>
        <taxon>Cyanophyceae</taxon>
        <taxon>Acaryochloridales</taxon>
        <taxon>Acaryochloridaceae</taxon>
        <taxon>Acaryochloris</taxon>
        <taxon>Acaryochloris thomasi</taxon>
    </lineage>
</organism>
<dbReference type="PANTHER" id="PTHR47691:SF3">
    <property type="entry name" value="HTH-TYPE TRANSCRIPTIONAL REGULATOR RV0890C-RELATED"/>
    <property type="match status" value="1"/>
</dbReference>
<gene>
    <name evidence="3" type="ORF">C1752_12237</name>
</gene>
<dbReference type="PANTHER" id="PTHR47691">
    <property type="entry name" value="REGULATOR-RELATED"/>
    <property type="match status" value="1"/>
</dbReference>
<dbReference type="SUPFAM" id="SSF52540">
    <property type="entry name" value="P-loop containing nucleoside triphosphate hydrolases"/>
    <property type="match status" value="1"/>
</dbReference>
<dbReference type="Gene3D" id="3.40.50.300">
    <property type="entry name" value="P-loop containing nucleotide triphosphate hydrolases"/>
    <property type="match status" value="1"/>
</dbReference>
<dbReference type="InterPro" id="IPR002182">
    <property type="entry name" value="NB-ARC"/>
</dbReference>
<dbReference type="Proteomes" id="UP000248857">
    <property type="component" value="Unassembled WGS sequence"/>
</dbReference>
<evidence type="ECO:0000259" key="1">
    <source>
        <dbReference type="Pfam" id="PF00931"/>
    </source>
</evidence>
<name>A0A2W1JJL7_9CYAN</name>
<keyword evidence="4" id="KW-1185">Reference proteome</keyword>
<sequence>MAPVDIKDALQLTNTYLFDSGDTPLNEDEKAVLRGTWQKETFKQIAEKLDDVDADHLRTCVGRRLWLRLAVALNVKEVTKHTYRKLIEEKIIQDSASKSDENSTEYRFDKSDGFSVLIGQPPSVNSFVGRGPEIAMLSAAIKENQCISLIGAPGIGKSALASKVSQMCPKLPEQFKFEACIWKSLNYGPSLTELLAELVSLFGITVSDKDIPQLTNDLLQCLRKHRLLIVFDSVEALMKEASRSNPWGHHTEYRSFVHRIIEEQHRSCFIFCSQEPIREVKSLQNNGFAARSFKIEGLGKDAIELLKHTGLKNESVWKQLIADYQGNPYALLEVAEKINDFFGGDASEFLELNTIRVDDPFTETLLDQICRSSYLEQDVLANLAKMSPKSIDFKELCGIFSNHSRSDLMTAVTRLESRSLINKSSDQPFQLSISKIVKKLVMLNAKSTVSQSDSIPLTA</sequence>
<dbReference type="InterPro" id="IPR027417">
    <property type="entry name" value="P-loop_NTPase"/>
</dbReference>
<evidence type="ECO:0000259" key="2">
    <source>
        <dbReference type="Pfam" id="PF26355"/>
    </source>
</evidence>
<dbReference type="AlphaFoldDB" id="A0A2W1JJL7"/>
<dbReference type="OrthoDB" id="572669at2"/>
<proteinExistence type="predicted"/>
<accession>A0A2W1JJL7</accession>
<dbReference type="EMBL" id="PQWO01000037">
    <property type="protein sequence ID" value="PZD70454.1"/>
    <property type="molecule type" value="Genomic_DNA"/>
</dbReference>